<feature type="compositionally biased region" description="Low complexity" evidence="10">
    <location>
        <begin position="177"/>
        <end position="186"/>
    </location>
</feature>
<dbReference type="PROSITE" id="PS50157">
    <property type="entry name" value="ZINC_FINGER_C2H2_2"/>
    <property type="match status" value="1"/>
</dbReference>
<dbReference type="InterPro" id="IPR036236">
    <property type="entry name" value="Znf_C2H2_sf"/>
</dbReference>
<evidence type="ECO:0000256" key="8">
    <source>
        <dbReference type="ARBA" id="ARBA00023242"/>
    </source>
</evidence>
<dbReference type="Proteomes" id="UP000094043">
    <property type="component" value="Chromosome 3"/>
</dbReference>
<evidence type="ECO:0000256" key="10">
    <source>
        <dbReference type="SAM" id="MobiDB-lite"/>
    </source>
</evidence>
<dbReference type="FunFam" id="3.30.160.60:FF:000761">
    <property type="entry name" value="Zinc finger protein 449"/>
    <property type="match status" value="1"/>
</dbReference>
<dbReference type="EMBL" id="CP143786">
    <property type="protein sequence ID" value="WVN87908.1"/>
    <property type="molecule type" value="Genomic_DNA"/>
</dbReference>
<keyword evidence="6" id="KW-0805">Transcription regulation</keyword>
<protein>
    <recommendedName>
        <fullName evidence="11">C2H2-type domain-containing protein</fullName>
    </recommendedName>
</protein>
<feature type="compositionally biased region" description="Basic and acidic residues" evidence="10">
    <location>
        <begin position="130"/>
        <end position="141"/>
    </location>
</feature>
<keyword evidence="3" id="KW-0677">Repeat</keyword>
<feature type="region of interest" description="Disordered" evidence="10">
    <location>
        <begin position="114"/>
        <end position="141"/>
    </location>
</feature>
<reference evidence="12" key="1">
    <citation type="submission" date="2016-06" db="EMBL/GenBank/DDBJ databases">
        <authorList>
            <person name="Cuomo C."/>
            <person name="Litvintseva A."/>
            <person name="Heitman J."/>
            <person name="Chen Y."/>
            <person name="Sun S."/>
            <person name="Springer D."/>
            <person name="Dromer F."/>
            <person name="Young S."/>
            <person name="Zeng Q."/>
            <person name="Chapman S."/>
            <person name="Gujja S."/>
            <person name="Saif S."/>
            <person name="Birren B."/>
        </authorList>
    </citation>
    <scope>NUCLEOTIDE SEQUENCE</scope>
    <source>
        <strain evidence="12">CBS 7841</strain>
    </source>
</reference>
<evidence type="ECO:0000259" key="11">
    <source>
        <dbReference type="PROSITE" id="PS50157"/>
    </source>
</evidence>
<reference evidence="12" key="2">
    <citation type="journal article" date="2022" name="Elife">
        <title>Obligate sexual reproduction of a homothallic fungus closely related to the Cryptococcus pathogenic species complex.</title>
        <authorList>
            <person name="Passer A.R."/>
            <person name="Clancey S.A."/>
            <person name="Shea T."/>
            <person name="David-Palma M."/>
            <person name="Averette A.F."/>
            <person name="Boekhout T."/>
            <person name="Porcel B.M."/>
            <person name="Nowrousian M."/>
            <person name="Cuomo C.A."/>
            <person name="Sun S."/>
            <person name="Heitman J."/>
            <person name="Coelho M.A."/>
        </authorList>
    </citation>
    <scope>NUCLEOTIDE SEQUENCE</scope>
    <source>
        <strain evidence="12">CBS 7841</strain>
    </source>
</reference>
<evidence type="ECO:0000256" key="1">
    <source>
        <dbReference type="ARBA" id="ARBA00006991"/>
    </source>
</evidence>
<dbReference type="RefSeq" id="XP_066068608.1">
    <property type="nucleotide sequence ID" value="XM_066212511.1"/>
</dbReference>
<dbReference type="AlphaFoldDB" id="A0AAJ8JT24"/>
<organism evidence="12 13">
    <name type="scientific">Cryptococcus depauperatus CBS 7841</name>
    <dbReference type="NCBI Taxonomy" id="1295531"/>
    <lineage>
        <taxon>Eukaryota</taxon>
        <taxon>Fungi</taxon>
        <taxon>Dikarya</taxon>
        <taxon>Basidiomycota</taxon>
        <taxon>Agaricomycotina</taxon>
        <taxon>Tremellomycetes</taxon>
        <taxon>Tremellales</taxon>
        <taxon>Cryptococcaceae</taxon>
        <taxon>Cryptococcus</taxon>
    </lineage>
</organism>
<dbReference type="GeneID" id="91087316"/>
<comment type="similarity">
    <text evidence="1">Belongs to the krueppel C2H2-type zinc-finger protein family.</text>
</comment>
<name>A0AAJ8JT24_9TREE</name>
<keyword evidence="4 9" id="KW-0863">Zinc-finger</keyword>
<dbReference type="GO" id="GO:0008270">
    <property type="term" value="F:zinc ion binding"/>
    <property type="evidence" value="ECO:0007669"/>
    <property type="project" value="UniProtKB-KW"/>
</dbReference>
<dbReference type="InterPro" id="IPR013087">
    <property type="entry name" value="Znf_C2H2_type"/>
</dbReference>
<keyword evidence="5" id="KW-0862">Zinc</keyword>
<keyword evidence="2" id="KW-0479">Metal-binding</keyword>
<evidence type="ECO:0000256" key="2">
    <source>
        <dbReference type="ARBA" id="ARBA00022723"/>
    </source>
</evidence>
<evidence type="ECO:0000256" key="9">
    <source>
        <dbReference type="PROSITE-ProRule" id="PRU00042"/>
    </source>
</evidence>
<dbReference type="Gene3D" id="3.30.160.60">
    <property type="entry name" value="Classic Zinc Finger"/>
    <property type="match status" value="1"/>
</dbReference>
<evidence type="ECO:0000256" key="7">
    <source>
        <dbReference type="ARBA" id="ARBA00023163"/>
    </source>
</evidence>
<reference evidence="12" key="3">
    <citation type="submission" date="2024-01" db="EMBL/GenBank/DDBJ databases">
        <authorList>
            <person name="Coelho M.A."/>
            <person name="David-Palma M."/>
            <person name="Shea T."/>
            <person name="Sun S."/>
            <person name="Cuomo C.A."/>
            <person name="Heitman J."/>
        </authorList>
    </citation>
    <scope>NUCLEOTIDE SEQUENCE</scope>
    <source>
        <strain evidence="12">CBS 7841</strain>
    </source>
</reference>
<evidence type="ECO:0000256" key="6">
    <source>
        <dbReference type="ARBA" id="ARBA00023015"/>
    </source>
</evidence>
<dbReference type="SUPFAM" id="SSF57667">
    <property type="entry name" value="beta-beta-alpha zinc fingers"/>
    <property type="match status" value="1"/>
</dbReference>
<evidence type="ECO:0000313" key="13">
    <source>
        <dbReference type="Proteomes" id="UP000094043"/>
    </source>
</evidence>
<proteinExistence type="inferred from homology"/>
<dbReference type="SMART" id="SM00355">
    <property type="entry name" value="ZnF_C2H2"/>
    <property type="match status" value="1"/>
</dbReference>
<keyword evidence="8" id="KW-0539">Nucleus</keyword>
<dbReference type="PROSITE" id="PS00028">
    <property type="entry name" value="ZINC_FINGER_C2H2_1"/>
    <property type="match status" value="1"/>
</dbReference>
<sequence>MAQQERVVNDSAGRLLFPRLSWDRQSYPSWSTAPALPLAEGWTMDTDDGWGLTANPLKYPRSRPVSYDMASSLGSQRESLSAIYPSPEEAASTMCSHSRRVLPHPSWIDAMLPQQEPCHMRPSLGSKRKRQDEDAPKEQKLHACPVCAKNFTRPSALKTHMHSHTGEKLESQETYEAKLAQQQEEAAPTKETQTQSVLGRQQPRLIPQQAALVHPFLTGEDYHTTSFPVPHTIPAVISYVTQEGTHVKGLYRRDSLTIWSHCVGAKTTLGGIRSNLCADAPELAECLKSPRSCPTLPRNLPAKPNFQTFPEESEKGTERKDDSLGEQEAWRETPGSLQANAAASLRRYTLDMSIL</sequence>
<keyword evidence="7" id="KW-0804">Transcription</keyword>
<feature type="compositionally biased region" description="Basic and acidic residues" evidence="10">
    <location>
        <begin position="312"/>
        <end position="331"/>
    </location>
</feature>
<feature type="domain" description="C2H2-type" evidence="11">
    <location>
        <begin position="142"/>
        <end position="169"/>
    </location>
</feature>
<keyword evidence="13" id="KW-1185">Reference proteome</keyword>
<evidence type="ECO:0000256" key="5">
    <source>
        <dbReference type="ARBA" id="ARBA00022833"/>
    </source>
</evidence>
<feature type="region of interest" description="Disordered" evidence="10">
    <location>
        <begin position="159"/>
        <end position="196"/>
    </location>
</feature>
<accession>A0AAJ8JT24</accession>
<evidence type="ECO:0000256" key="4">
    <source>
        <dbReference type="ARBA" id="ARBA00022771"/>
    </source>
</evidence>
<evidence type="ECO:0000256" key="3">
    <source>
        <dbReference type="ARBA" id="ARBA00022737"/>
    </source>
</evidence>
<gene>
    <name evidence="12" type="ORF">L203_103105</name>
</gene>
<feature type="region of interest" description="Disordered" evidence="10">
    <location>
        <begin position="297"/>
        <end position="337"/>
    </location>
</feature>
<dbReference type="KEGG" id="cdep:91087316"/>
<evidence type="ECO:0000313" key="12">
    <source>
        <dbReference type="EMBL" id="WVN87908.1"/>
    </source>
</evidence>